<dbReference type="Proteomes" id="UP000783686">
    <property type="component" value="Unassembled WGS sequence"/>
</dbReference>
<evidence type="ECO:0000256" key="1">
    <source>
        <dbReference type="SAM" id="SignalP"/>
    </source>
</evidence>
<reference evidence="2" key="1">
    <citation type="submission" date="2020-09" db="EMBL/GenBank/DDBJ databases">
        <authorList>
            <person name="Kikuchi T."/>
        </authorList>
    </citation>
    <scope>NUCLEOTIDE SEQUENCE</scope>
    <source>
        <strain evidence="2">SH1</strain>
    </source>
</reference>
<dbReference type="EMBL" id="CAJFDH010000001">
    <property type="protein sequence ID" value="CAD5207815.1"/>
    <property type="molecule type" value="Genomic_DNA"/>
</dbReference>
<keyword evidence="3" id="KW-1185">Reference proteome</keyword>
<evidence type="ECO:0000313" key="2">
    <source>
        <dbReference type="EMBL" id="CAD5207815.1"/>
    </source>
</evidence>
<comment type="caution">
    <text evidence="2">The sequence shown here is derived from an EMBL/GenBank/DDBJ whole genome shotgun (WGS) entry which is preliminary data.</text>
</comment>
<sequence length="85" mass="9621">MTPKAVYVIFGVLLISSIVSAQRYHTLRNLREAVFGFAPSSSSSESTESDVTSFFVPKRELMRDPLTGQRYPASRAAIRRMFRFS</sequence>
<keyword evidence="1" id="KW-0732">Signal</keyword>
<evidence type="ECO:0000313" key="3">
    <source>
        <dbReference type="Proteomes" id="UP000614601"/>
    </source>
</evidence>
<feature type="signal peptide" evidence="1">
    <location>
        <begin position="1"/>
        <end position="21"/>
    </location>
</feature>
<accession>A0A811JWB4</accession>
<organism evidence="2 3">
    <name type="scientific">Bursaphelenchus okinawaensis</name>
    <dbReference type="NCBI Taxonomy" id="465554"/>
    <lineage>
        <taxon>Eukaryota</taxon>
        <taxon>Metazoa</taxon>
        <taxon>Ecdysozoa</taxon>
        <taxon>Nematoda</taxon>
        <taxon>Chromadorea</taxon>
        <taxon>Rhabditida</taxon>
        <taxon>Tylenchina</taxon>
        <taxon>Tylenchomorpha</taxon>
        <taxon>Aphelenchoidea</taxon>
        <taxon>Aphelenchoididae</taxon>
        <taxon>Bursaphelenchus</taxon>
    </lineage>
</organism>
<dbReference type="AlphaFoldDB" id="A0A811JWB4"/>
<proteinExistence type="predicted"/>
<gene>
    <name evidence="2" type="ORF">BOKJ2_LOCUS2386</name>
</gene>
<dbReference type="OrthoDB" id="10415494at2759"/>
<dbReference type="EMBL" id="CAJFCW020000001">
    <property type="protein sequence ID" value="CAG9086672.1"/>
    <property type="molecule type" value="Genomic_DNA"/>
</dbReference>
<name>A0A811JWB4_9BILA</name>
<dbReference type="Proteomes" id="UP000614601">
    <property type="component" value="Unassembled WGS sequence"/>
</dbReference>
<protein>
    <submittedName>
        <fullName evidence="2">Uncharacterized protein</fullName>
    </submittedName>
</protein>
<feature type="chain" id="PRO_5035594427" evidence="1">
    <location>
        <begin position="22"/>
        <end position="85"/>
    </location>
</feature>